<dbReference type="OrthoDB" id="6314472at2"/>
<reference evidence="3 4" key="1">
    <citation type="submission" date="2019-03" db="EMBL/GenBank/DDBJ databases">
        <title>Freshwater and sediment microbial communities from various areas in North America, analyzing microbe dynamics in response to fracking.</title>
        <authorList>
            <person name="Lamendella R."/>
        </authorList>
    </citation>
    <scope>NUCLEOTIDE SEQUENCE [LARGE SCALE GENOMIC DNA]</scope>
    <source>
        <strain evidence="3 4">74A</strain>
    </source>
</reference>
<feature type="transmembrane region" description="Helical" evidence="2">
    <location>
        <begin position="115"/>
        <end position="137"/>
    </location>
</feature>
<dbReference type="Proteomes" id="UP000294832">
    <property type="component" value="Unassembled WGS sequence"/>
</dbReference>
<sequence length="141" mass="15234">MKRANPKIVGVLRCSCGAVMEVRERSNGKKLLYTYCPNCKLDQRSGDQIQEQWRNTMLPPGTELPPVETAPPESAPKTLPNKTESAAIEGEWIPPEDLAPGAEPKQEETKFNGKMVAGGLGVLALFSALAFGLTRIIRGGA</sequence>
<name>A0A4R2F1Q1_9GAMM</name>
<keyword evidence="2" id="KW-1133">Transmembrane helix</keyword>
<dbReference type="EMBL" id="SLWF01000044">
    <property type="protein sequence ID" value="TCN77707.1"/>
    <property type="molecule type" value="Genomic_DNA"/>
</dbReference>
<evidence type="ECO:0000256" key="2">
    <source>
        <dbReference type="SAM" id="Phobius"/>
    </source>
</evidence>
<keyword evidence="2" id="KW-0472">Membrane</keyword>
<organism evidence="3 4">
    <name type="scientific">Shewanella fodinae</name>
    <dbReference type="NCBI Taxonomy" id="552357"/>
    <lineage>
        <taxon>Bacteria</taxon>
        <taxon>Pseudomonadati</taxon>
        <taxon>Pseudomonadota</taxon>
        <taxon>Gammaproteobacteria</taxon>
        <taxon>Alteromonadales</taxon>
        <taxon>Shewanellaceae</taxon>
        <taxon>Shewanella</taxon>
    </lineage>
</organism>
<accession>A0A4R2F1Q1</accession>
<evidence type="ECO:0000256" key="1">
    <source>
        <dbReference type="SAM" id="MobiDB-lite"/>
    </source>
</evidence>
<keyword evidence="4" id="KW-1185">Reference proteome</keyword>
<proteinExistence type="predicted"/>
<comment type="caution">
    <text evidence="3">The sequence shown here is derived from an EMBL/GenBank/DDBJ whole genome shotgun (WGS) entry which is preliminary data.</text>
</comment>
<feature type="region of interest" description="Disordered" evidence="1">
    <location>
        <begin position="56"/>
        <end position="110"/>
    </location>
</feature>
<protein>
    <submittedName>
        <fullName evidence="3">Uncharacterized protein</fullName>
    </submittedName>
</protein>
<evidence type="ECO:0000313" key="3">
    <source>
        <dbReference type="EMBL" id="TCN77707.1"/>
    </source>
</evidence>
<gene>
    <name evidence="3" type="ORF">EDC91_1448</name>
</gene>
<dbReference type="RefSeq" id="WP_133040492.1">
    <property type="nucleotide sequence ID" value="NZ_SLWF01000044.1"/>
</dbReference>
<evidence type="ECO:0000313" key="4">
    <source>
        <dbReference type="Proteomes" id="UP000294832"/>
    </source>
</evidence>
<keyword evidence="2" id="KW-0812">Transmembrane</keyword>
<dbReference type="AlphaFoldDB" id="A0A4R2F1Q1"/>